<organism evidence="2 3">
    <name type="scientific">Xaviernesmea oryzae</name>
    <dbReference type="NCBI Taxonomy" id="464029"/>
    <lineage>
        <taxon>Bacteria</taxon>
        <taxon>Pseudomonadati</taxon>
        <taxon>Pseudomonadota</taxon>
        <taxon>Alphaproteobacteria</taxon>
        <taxon>Hyphomicrobiales</taxon>
        <taxon>Rhizobiaceae</taxon>
        <taxon>Rhizobium/Agrobacterium group</taxon>
        <taxon>Xaviernesmea</taxon>
    </lineage>
</organism>
<dbReference type="AlphaFoldDB" id="A0A1X7G8Q4"/>
<evidence type="ECO:0000259" key="1">
    <source>
        <dbReference type="Pfam" id="PF22262"/>
    </source>
</evidence>
<gene>
    <name evidence="2" type="ORF">SAMN02982989_3425</name>
</gene>
<feature type="domain" description="DUF6950" evidence="1">
    <location>
        <begin position="9"/>
        <end position="136"/>
    </location>
</feature>
<dbReference type="Pfam" id="PF22262">
    <property type="entry name" value="DUF6950"/>
    <property type="match status" value="1"/>
</dbReference>
<evidence type="ECO:0000313" key="3">
    <source>
        <dbReference type="Proteomes" id="UP000192903"/>
    </source>
</evidence>
<accession>A0A1X7G8Q4</accession>
<sequence length="140" mass="15075">MAELVTAVDRLDEFLSWYGSLPWSPGSKVDCCLTLAEWAIWLSHADPAAHLRGTYDSDDGFRAIIAAYQGVVPLVASCLPSAAAPTASPRRGDIGVIGARVNPLHQFGAIHDGRGWIVRQKQGFGRMSARTLAAWTITAK</sequence>
<reference evidence="3" key="1">
    <citation type="submission" date="2017-04" db="EMBL/GenBank/DDBJ databases">
        <authorList>
            <person name="Varghese N."/>
            <person name="Submissions S."/>
        </authorList>
    </citation>
    <scope>NUCLEOTIDE SEQUENCE [LARGE SCALE GENOMIC DNA]</scope>
    <source>
        <strain evidence="3">B4P</strain>
    </source>
</reference>
<proteinExistence type="predicted"/>
<protein>
    <recommendedName>
        <fullName evidence="1">DUF6950 domain-containing protein</fullName>
    </recommendedName>
</protein>
<name>A0A1X7G8Q4_9HYPH</name>
<dbReference type="InterPro" id="IPR053802">
    <property type="entry name" value="DUF6950"/>
</dbReference>
<dbReference type="STRING" id="464029.SAMN02982989_3425"/>
<keyword evidence="3" id="KW-1185">Reference proteome</keyword>
<dbReference type="EMBL" id="FXAF01000011">
    <property type="protein sequence ID" value="SMF65977.1"/>
    <property type="molecule type" value="Genomic_DNA"/>
</dbReference>
<evidence type="ECO:0000313" key="2">
    <source>
        <dbReference type="EMBL" id="SMF65977.1"/>
    </source>
</evidence>
<dbReference type="RefSeq" id="WP_085424126.1">
    <property type="nucleotide sequence ID" value="NZ_FXAF01000011.1"/>
</dbReference>
<dbReference type="Proteomes" id="UP000192903">
    <property type="component" value="Unassembled WGS sequence"/>
</dbReference>